<keyword evidence="9" id="KW-1185">Reference proteome</keyword>
<dbReference type="GO" id="GO:0004386">
    <property type="term" value="F:helicase activity"/>
    <property type="evidence" value="ECO:0007669"/>
    <property type="project" value="UniProtKB-KW"/>
</dbReference>
<dbReference type="PROSITE" id="PS00690">
    <property type="entry name" value="DEAH_ATP_HELICASE"/>
    <property type="match status" value="1"/>
</dbReference>
<dbReference type="PROSITE" id="PS51192">
    <property type="entry name" value="HELICASE_ATP_BIND_1"/>
    <property type="match status" value="1"/>
</dbReference>
<evidence type="ECO:0000313" key="9">
    <source>
        <dbReference type="Proteomes" id="UP001247542"/>
    </source>
</evidence>
<dbReference type="InterPro" id="IPR027417">
    <property type="entry name" value="P-loop_NTPase"/>
</dbReference>
<comment type="caution">
    <text evidence="8">The sequence shown here is derived from an EMBL/GenBank/DDBJ whole genome shotgun (WGS) entry which is preliminary data.</text>
</comment>
<dbReference type="RefSeq" id="WP_313274182.1">
    <property type="nucleotide sequence ID" value="NZ_JASXSX010000003.1"/>
</dbReference>
<dbReference type="PROSITE" id="PS51194">
    <property type="entry name" value="HELICASE_CTER"/>
    <property type="match status" value="1"/>
</dbReference>
<dbReference type="InterPro" id="IPR011545">
    <property type="entry name" value="DEAD/DEAH_box_helicase_dom"/>
</dbReference>
<keyword evidence="3 8" id="KW-0347">Helicase</keyword>
<dbReference type="InterPro" id="IPR010225">
    <property type="entry name" value="HrpB"/>
</dbReference>
<protein>
    <submittedName>
        <fullName evidence="8">ATP-dependent helicase C-terminal domain-containing protein</fullName>
    </submittedName>
</protein>
<proteinExistence type="predicted"/>
<dbReference type="SUPFAM" id="SSF52540">
    <property type="entry name" value="P-loop containing nucleoside triphosphate hydrolases"/>
    <property type="match status" value="1"/>
</dbReference>
<dbReference type="InterPro" id="IPR002464">
    <property type="entry name" value="DNA/RNA_helicase_DEAH_CS"/>
</dbReference>
<accession>A0ABU3IC63</accession>
<organism evidence="8 9">
    <name type="scientific">Gleimia hominis</name>
    <dbReference type="NCBI Taxonomy" id="595468"/>
    <lineage>
        <taxon>Bacteria</taxon>
        <taxon>Bacillati</taxon>
        <taxon>Actinomycetota</taxon>
        <taxon>Actinomycetes</taxon>
        <taxon>Actinomycetales</taxon>
        <taxon>Actinomycetaceae</taxon>
        <taxon>Gleimia</taxon>
    </lineage>
</organism>
<evidence type="ECO:0000259" key="7">
    <source>
        <dbReference type="PROSITE" id="PS51194"/>
    </source>
</evidence>
<dbReference type="Gene3D" id="3.40.50.300">
    <property type="entry name" value="P-loop containing nucleotide triphosphate hydrolases"/>
    <property type="match status" value="2"/>
</dbReference>
<keyword evidence="1" id="KW-0547">Nucleotide-binding</keyword>
<dbReference type="Pfam" id="PF08482">
    <property type="entry name" value="HrpB_C"/>
    <property type="match status" value="1"/>
</dbReference>
<dbReference type="PIRSF" id="PIRSF005496">
    <property type="entry name" value="ATP_hel_hrpB"/>
    <property type="match status" value="1"/>
</dbReference>
<dbReference type="Pfam" id="PF00271">
    <property type="entry name" value="Helicase_C"/>
    <property type="match status" value="1"/>
</dbReference>
<sequence length="879" mass="94651">MPGSESSSSSVVDAQARKIHEVLAAQSLPILSVRGQVEGAAARGDRFVLSATPGSGKTTLAPLMLAGARPGRVLVAAPRRVAVRSAARFVAALFGEPVGRTVGMSMRGDRRVSDRTRVEYTTTGALLRRVINEPDLPGVSAVLIDEVHERHADADLALAMVLDVADLREDLLVGVMSATAQNELFEHLLEPAGRIEARGQIFPLEEYWCPHRNPLDAGGLTRGFLSHVADVARAAFDRHGSTLVFVPGVREVEAVRGQLQNLGVPALPLHGSLTSQQQDAALADGKRVVVATDIAETSLTVPGVNCVVDSGFTRAPRFDLARDAQALVTVRESRSSARQRAGRAHRTGPGVVYRCFSEVDFARLERFARPEVESADLTEAVLLAHAWSAPTQLRLPTAMPAPAMERAEANLRGIGAVDGSNACTNSGRTLVGIPVDPRMAHALCTVASWESDAAATAEANRKRGSASLVRVAAQAVTLLNTDARLPGSDLEAALASADKREVVRLLKVARRDYPLLPRARKCLAQAPGLTIVQVPGLVTALAFPGRVAKRRGEDRAGRATFTAVSGTGFVVDQDSPLHGESWIAVGAVQTIRGVTHVRAGAPLDPEFLPVTNPSDFCEVQTAEVISNRVVGQRVRRVGAIEISRERTRAEYAPALEALRELVRERGLAVFKPSRQTQRLLDAMTFLAGADEAAKHSAGEAADASAEPGAETKSTNAHPSAKRWPAPTAEFFANHLELLIAGTRALEGERLSNIAVTTGIRNVLGWEKAAQLDQQVPQRVQLPSGRFASVEFDPERGPTIRAKLQECFGWRDVPRVLGRPLTIELLDPAGRPLAITGDLEYFFNEVYSQVRSQMRGRYPKHPWPQDPWAAVATNRTKRRM</sequence>
<keyword evidence="4" id="KW-0067">ATP-binding</keyword>
<dbReference type="EMBL" id="JASXSX010000003">
    <property type="protein sequence ID" value="MDT3767955.1"/>
    <property type="molecule type" value="Genomic_DNA"/>
</dbReference>
<gene>
    <name evidence="8" type="ORF">QS713_07785</name>
</gene>
<evidence type="ECO:0000256" key="4">
    <source>
        <dbReference type="ARBA" id="ARBA00022840"/>
    </source>
</evidence>
<evidence type="ECO:0000313" key="8">
    <source>
        <dbReference type="EMBL" id="MDT3767955.1"/>
    </source>
</evidence>
<evidence type="ECO:0000256" key="2">
    <source>
        <dbReference type="ARBA" id="ARBA00022801"/>
    </source>
</evidence>
<evidence type="ECO:0000256" key="5">
    <source>
        <dbReference type="SAM" id="MobiDB-lite"/>
    </source>
</evidence>
<dbReference type="Proteomes" id="UP001247542">
    <property type="component" value="Unassembled WGS sequence"/>
</dbReference>
<dbReference type="Gene3D" id="1.20.120.1080">
    <property type="match status" value="1"/>
</dbReference>
<dbReference type="PANTHER" id="PTHR43519">
    <property type="entry name" value="ATP-DEPENDENT RNA HELICASE HRPB"/>
    <property type="match status" value="1"/>
</dbReference>
<evidence type="ECO:0000256" key="1">
    <source>
        <dbReference type="ARBA" id="ARBA00022741"/>
    </source>
</evidence>
<feature type="domain" description="Helicase C-terminal" evidence="7">
    <location>
        <begin position="227"/>
        <end position="388"/>
    </location>
</feature>
<dbReference type="PANTHER" id="PTHR43519:SF1">
    <property type="entry name" value="ATP-DEPENDENT RNA HELICASE HRPB"/>
    <property type="match status" value="1"/>
</dbReference>
<feature type="region of interest" description="Disordered" evidence="5">
    <location>
        <begin position="696"/>
        <end position="722"/>
    </location>
</feature>
<feature type="domain" description="Helicase ATP-binding" evidence="6">
    <location>
        <begin position="38"/>
        <end position="198"/>
    </location>
</feature>
<name>A0ABU3IC63_9ACTO</name>
<dbReference type="InterPro" id="IPR001650">
    <property type="entry name" value="Helicase_C-like"/>
</dbReference>
<dbReference type="SMART" id="SM00487">
    <property type="entry name" value="DEXDc"/>
    <property type="match status" value="1"/>
</dbReference>
<evidence type="ECO:0000256" key="3">
    <source>
        <dbReference type="ARBA" id="ARBA00022806"/>
    </source>
</evidence>
<dbReference type="InterPro" id="IPR014001">
    <property type="entry name" value="Helicase_ATP-bd"/>
</dbReference>
<reference evidence="8 9" key="1">
    <citation type="submission" date="2023-06" db="EMBL/GenBank/DDBJ databases">
        <title>Draft genome sequence of Gleimia hominis type strain CCUG 57540T.</title>
        <authorList>
            <person name="Salva-Serra F."/>
            <person name="Cardew S."/>
            <person name="Jensie Markopoulos S."/>
            <person name="Ohlen M."/>
            <person name="Inganas E."/>
            <person name="Svensson-Stadler L."/>
            <person name="Moore E.R.B."/>
        </authorList>
    </citation>
    <scope>NUCLEOTIDE SEQUENCE [LARGE SCALE GENOMIC DNA]</scope>
    <source>
        <strain evidence="8 9">CCUG 57540</strain>
    </source>
</reference>
<dbReference type="SMART" id="SM00490">
    <property type="entry name" value="HELICc"/>
    <property type="match status" value="1"/>
</dbReference>
<dbReference type="Pfam" id="PF00270">
    <property type="entry name" value="DEAD"/>
    <property type="match status" value="1"/>
</dbReference>
<dbReference type="CDD" id="cd18791">
    <property type="entry name" value="SF2_C_RHA"/>
    <property type="match status" value="1"/>
</dbReference>
<dbReference type="InterPro" id="IPR013689">
    <property type="entry name" value="RNA_helicase_ATP-dep_HrpB_C"/>
</dbReference>
<keyword evidence="2" id="KW-0378">Hydrolase</keyword>
<evidence type="ECO:0000259" key="6">
    <source>
        <dbReference type="PROSITE" id="PS51192"/>
    </source>
</evidence>